<evidence type="ECO:0000256" key="2">
    <source>
        <dbReference type="SAM" id="Phobius"/>
    </source>
</evidence>
<sequence>MFHTDTPPLHPSEVPSEPRERARNGRGSVLLLVVWACASLLACLLGGLLSFVEIMNACDGVATLRFGSAVEVRCHAAGSHTDTPVNAVAAVVLFSGFGLVVTLLLATWHGIARKRRPAR</sequence>
<evidence type="ECO:0000256" key="1">
    <source>
        <dbReference type="SAM" id="MobiDB-lite"/>
    </source>
</evidence>
<proteinExistence type="predicted"/>
<name>I1D010_9PSEU</name>
<dbReference type="EMBL" id="CM001484">
    <property type="protein sequence ID" value="EIE98284.1"/>
    <property type="molecule type" value="Genomic_DNA"/>
</dbReference>
<accession>I1D010</accession>
<keyword evidence="2" id="KW-1133">Transmembrane helix</keyword>
<dbReference type="AlphaFoldDB" id="I1D010"/>
<keyword evidence="2" id="KW-0472">Membrane</keyword>
<reference evidence="4" key="2">
    <citation type="submission" date="2012-01" db="EMBL/GenBank/DDBJ databases">
        <title>Noncontiguous Finished sequence of chromosome of Saccharomonospora glauca K62.</title>
        <authorList>
            <consortium name="US DOE Joint Genome Institute"/>
            <person name="Lucas S."/>
            <person name="Han J."/>
            <person name="Lapidus A."/>
            <person name="Cheng J.-F."/>
            <person name="Goodwin L."/>
            <person name="Pitluck S."/>
            <person name="Peters L."/>
            <person name="Mikhailova N."/>
            <person name="Held B."/>
            <person name="Detter J.C."/>
            <person name="Han C."/>
            <person name="Tapia R."/>
            <person name="Land M."/>
            <person name="Hauser L."/>
            <person name="Kyrpides N."/>
            <person name="Ivanova N."/>
            <person name="Pagani I."/>
            <person name="Brambilla E.-M."/>
            <person name="Klenk H.-P."/>
            <person name="Woyke T."/>
        </authorList>
    </citation>
    <scope>NUCLEOTIDE SEQUENCE [LARGE SCALE GENOMIC DNA]</scope>
    <source>
        <strain evidence="4">K62</strain>
    </source>
</reference>
<dbReference type="Proteomes" id="UP000005087">
    <property type="component" value="Chromosome"/>
</dbReference>
<keyword evidence="4" id="KW-1185">Reference proteome</keyword>
<organism evidence="3 4">
    <name type="scientific">Saccharomonospora glauca K62</name>
    <dbReference type="NCBI Taxonomy" id="928724"/>
    <lineage>
        <taxon>Bacteria</taxon>
        <taxon>Bacillati</taxon>
        <taxon>Actinomycetota</taxon>
        <taxon>Actinomycetes</taxon>
        <taxon>Pseudonocardiales</taxon>
        <taxon>Pseudonocardiaceae</taxon>
        <taxon>Saccharomonospora</taxon>
    </lineage>
</organism>
<feature type="transmembrane region" description="Helical" evidence="2">
    <location>
        <begin position="87"/>
        <end position="111"/>
    </location>
</feature>
<gene>
    <name evidence="3" type="ORF">SacglDRAFT_01361</name>
</gene>
<keyword evidence="2" id="KW-0812">Transmembrane</keyword>
<dbReference type="HOGENOM" id="CLU_166868_0_0_11"/>
<feature type="transmembrane region" description="Helical" evidence="2">
    <location>
        <begin position="29"/>
        <end position="52"/>
    </location>
</feature>
<protein>
    <submittedName>
        <fullName evidence="3">Uncharacterized protein</fullName>
    </submittedName>
</protein>
<feature type="region of interest" description="Disordered" evidence="1">
    <location>
        <begin position="1"/>
        <end position="21"/>
    </location>
</feature>
<dbReference type="STRING" id="928724.SacglDRAFT_01361"/>
<reference evidence="3 4" key="1">
    <citation type="submission" date="2011-09" db="EMBL/GenBank/DDBJ databases">
        <authorList>
            <consortium name="US DOE Joint Genome Institute (JGI-PGF)"/>
            <person name="Lucas S."/>
            <person name="Han J."/>
            <person name="Lapidus A."/>
            <person name="Cheng J.-F."/>
            <person name="Goodwin L."/>
            <person name="Pitluck S."/>
            <person name="Peters L."/>
            <person name="Land M.L."/>
            <person name="Hauser L."/>
            <person name="Brambilla E."/>
            <person name="Klenk H.-P."/>
            <person name="Woyke T.J."/>
        </authorList>
    </citation>
    <scope>NUCLEOTIDE SEQUENCE [LARGE SCALE GENOMIC DNA]</scope>
    <source>
        <strain evidence="3 4">K62</strain>
    </source>
</reference>
<evidence type="ECO:0000313" key="4">
    <source>
        <dbReference type="Proteomes" id="UP000005087"/>
    </source>
</evidence>
<evidence type="ECO:0000313" key="3">
    <source>
        <dbReference type="EMBL" id="EIE98284.1"/>
    </source>
</evidence>